<organism evidence="3 4">
    <name type="scientific">Thalassoglobus polymorphus</name>
    <dbReference type="NCBI Taxonomy" id="2527994"/>
    <lineage>
        <taxon>Bacteria</taxon>
        <taxon>Pseudomonadati</taxon>
        <taxon>Planctomycetota</taxon>
        <taxon>Planctomycetia</taxon>
        <taxon>Planctomycetales</taxon>
        <taxon>Planctomycetaceae</taxon>
        <taxon>Thalassoglobus</taxon>
    </lineage>
</organism>
<feature type="compositionally biased region" description="Polar residues" evidence="1">
    <location>
        <begin position="1317"/>
        <end position="1352"/>
    </location>
</feature>
<feature type="compositionally biased region" description="Polar residues" evidence="1">
    <location>
        <begin position="1163"/>
        <end position="1187"/>
    </location>
</feature>
<dbReference type="EMBL" id="CP036267">
    <property type="protein sequence ID" value="QDT33443.1"/>
    <property type="molecule type" value="Genomic_DNA"/>
</dbReference>
<feature type="compositionally biased region" description="Low complexity" evidence="1">
    <location>
        <begin position="1127"/>
        <end position="1138"/>
    </location>
</feature>
<feature type="transmembrane region" description="Helical" evidence="2">
    <location>
        <begin position="58"/>
        <end position="77"/>
    </location>
</feature>
<protein>
    <submittedName>
        <fullName evidence="3">Uncharacterized protein</fullName>
    </submittedName>
</protein>
<sequence>MKPEMPEIIALQFQRLRTRIRSVAAAGGVGLTLFSVATAVGLAILMDILFDLPVAVRLGMLVAAAGLSVIGVAFWIIRPLTQRVQDDELAAIVEQQYPELNERLLSAVELDEHTDSDASPMMKKWLMQETVSLSKRVDFTDSIDASRSVRRCWWGGIACLALVLPTLFAGDAYAVLVSRFLNPWGNYERVQNLILQVVDGDRTVPQGSDVIIEVKTGWRFQPGTLPKSAWLEWTTDDSPTEARRLDWNQKTESYIGTLPRIGRSFSYHVSAARSKTRSYRINVVPLPAVEELQVEISPPAYTGHPAQFHDLVLGEIRVIEQSQWDVAVRFNKPIEKAEILWLDGTASPEQLEKLETLPGGLPIFKRTEFTLSADKQLASIEEVLSLNSPSGRFVIRGIDKEGLASDTSAIRRLTIDADQPPLIQFTDHEENTAVRPDDVLDIPVSVIDDFGMSSVELHYEMIRTEAFHEKGILKMENLRDQGRALTHSFRLDLSPLKLEPGMRLTLRGRATDERPVPKPNESWTITRSLLIRSDAKPYGEQTVVEQQQRTDQVIETLKTELQQQKEKARQFEQDAKEANANREEWEAQDDVQQMQEKLEKLQQQLEKLSALFEQQPLFDQIAKETQEIAEGKLEDASESVKQAQQAELKQKSQEFAKASEQLNDAAKQLEELQQKYREIADLQRDLLELGRLANQTERLANSVEDLEHRQKELNSQPAEPQPITNQQAKQKAWDADHREAWGDHQQLSNTLNDLFERRPELADAAAEALEKQLEQLAKRTEELSQRQENLAKAAKQSAERTVKELEAVQKQQNDVASKADELQKGLEQPEAMQDAEQAAKLLQKAQADLAEGNTADAAEAQSQAQNQFEKLAEQLRSQKETETPNESKADTKKQAQQAQEIAEQLSKSVEQLEKLIAGIEPPPQETPPQETAAQDQTTEDQPNAKIENETTVKTAPAVKPESAAKENVNYPDLLEKQKQLADIAKQIQQAVESQEGTSKEAQQASEQFATQSQQSSDQAQQLDSSQAAQKAQQAVESAQKLSEQLQQQEAPKALQQAAQQAAQQQSEVAEKLQNVAKSQSAQKEMQSQMQQQNQQEVAQLADELKKRTEELASNPINREKQAQSGTEAQQLAQQAQEAMKQSNEQAKQSNQGQASKQAQQAADSLNQASQKVMEASGQQKPTPQQPSESGQPGEEAQPGQQGETQNNSSEKTSSEQSQLSDSIVPAEVGTQVAQASRELKQAGEMLQQLGKPTPGTKGDQDGDPEEGEASQDQPMDGGEGEGQQKEGDPSQSGQQPSSSEALRQAAQSMRQAAGKSGMSQSQQKTGDSDQQAQESSSGSGNEASDFGSTQQLAELMQMQIDLSNMSKRDWGQLPGELQTELLESSQKKASGEYQKLIRRYFNDISKARSPEMKPQQN</sequence>
<feature type="compositionally biased region" description="Low complexity" evidence="1">
    <location>
        <begin position="1188"/>
        <end position="1203"/>
    </location>
</feature>
<keyword evidence="2" id="KW-0812">Transmembrane</keyword>
<feature type="region of interest" description="Disordered" evidence="1">
    <location>
        <begin position="988"/>
        <end position="1360"/>
    </location>
</feature>
<evidence type="ECO:0000256" key="1">
    <source>
        <dbReference type="SAM" id="MobiDB-lite"/>
    </source>
</evidence>
<dbReference type="RefSeq" id="WP_197441667.1">
    <property type="nucleotide sequence ID" value="NZ_CP036267.1"/>
</dbReference>
<proteinExistence type="predicted"/>
<feature type="compositionally biased region" description="Basic and acidic residues" evidence="1">
    <location>
        <begin position="870"/>
        <end position="893"/>
    </location>
</feature>
<name>A0A517QP98_9PLAN</name>
<feature type="compositionally biased region" description="Low complexity" evidence="1">
    <location>
        <begin position="1076"/>
        <end position="1099"/>
    </location>
</feature>
<feature type="compositionally biased region" description="Polar residues" evidence="1">
    <location>
        <begin position="988"/>
        <end position="1006"/>
    </location>
</feature>
<feature type="compositionally biased region" description="Low complexity" evidence="1">
    <location>
        <begin position="1145"/>
        <end position="1162"/>
    </location>
</feature>
<keyword evidence="2" id="KW-0472">Membrane</keyword>
<accession>A0A517QP98</accession>
<keyword evidence="2" id="KW-1133">Transmembrane helix</keyword>
<dbReference type="KEGG" id="tpol:Mal48_26960"/>
<keyword evidence="4" id="KW-1185">Reference proteome</keyword>
<feature type="region of interest" description="Disordered" evidence="1">
    <location>
        <begin position="700"/>
        <end position="737"/>
    </location>
</feature>
<feature type="compositionally biased region" description="Low complexity" evidence="1">
    <location>
        <begin position="894"/>
        <end position="904"/>
    </location>
</feature>
<reference evidence="3 4" key="1">
    <citation type="submission" date="2019-02" db="EMBL/GenBank/DDBJ databases">
        <title>Deep-cultivation of Planctomycetes and their phenomic and genomic characterization uncovers novel biology.</title>
        <authorList>
            <person name="Wiegand S."/>
            <person name="Jogler M."/>
            <person name="Boedeker C."/>
            <person name="Pinto D."/>
            <person name="Vollmers J."/>
            <person name="Rivas-Marin E."/>
            <person name="Kohn T."/>
            <person name="Peeters S.H."/>
            <person name="Heuer A."/>
            <person name="Rast P."/>
            <person name="Oberbeckmann S."/>
            <person name="Bunk B."/>
            <person name="Jeske O."/>
            <person name="Meyerdierks A."/>
            <person name="Storesund J.E."/>
            <person name="Kallscheuer N."/>
            <person name="Luecker S."/>
            <person name="Lage O.M."/>
            <person name="Pohl T."/>
            <person name="Merkel B.J."/>
            <person name="Hornburger P."/>
            <person name="Mueller R.-W."/>
            <person name="Bruemmer F."/>
            <person name="Labrenz M."/>
            <person name="Spormann A.M."/>
            <person name="Op den Camp H."/>
            <person name="Overmann J."/>
            <person name="Amann R."/>
            <person name="Jetten M.S.M."/>
            <person name="Mascher T."/>
            <person name="Medema M.H."/>
            <person name="Devos D.P."/>
            <person name="Kaster A.-K."/>
            <person name="Ovreas L."/>
            <person name="Rohde M."/>
            <person name="Galperin M.Y."/>
            <person name="Jogler C."/>
        </authorList>
    </citation>
    <scope>NUCLEOTIDE SEQUENCE [LARGE SCALE GENOMIC DNA]</scope>
    <source>
        <strain evidence="3 4">Mal48</strain>
    </source>
</reference>
<feature type="compositionally biased region" description="Basic and acidic residues" evidence="1">
    <location>
        <begin position="797"/>
        <end position="807"/>
    </location>
</feature>
<evidence type="ECO:0000313" key="3">
    <source>
        <dbReference type="EMBL" id="QDT33443.1"/>
    </source>
</evidence>
<feature type="compositionally biased region" description="Low complexity" evidence="1">
    <location>
        <begin position="1289"/>
        <end position="1299"/>
    </location>
</feature>
<feature type="region of interest" description="Disordered" evidence="1">
    <location>
        <begin position="780"/>
        <end position="970"/>
    </location>
</feature>
<feature type="transmembrane region" description="Helical" evidence="2">
    <location>
        <begin position="20"/>
        <end position="46"/>
    </location>
</feature>
<feature type="transmembrane region" description="Helical" evidence="2">
    <location>
        <begin position="152"/>
        <end position="176"/>
    </location>
</feature>
<evidence type="ECO:0000313" key="4">
    <source>
        <dbReference type="Proteomes" id="UP000315724"/>
    </source>
</evidence>
<feature type="compositionally biased region" description="Polar residues" evidence="1">
    <location>
        <begin position="1204"/>
        <end position="1221"/>
    </location>
</feature>
<dbReference type="Proteomes" id="UP000315724">
    <property type="component" value="Chromosome"/>
</dbReference>
<gene>
    <name evidence="3" type="ORF">Mal48_26960</name>
</gene>
<feature type="compositionally biased region" description="Polar residues" evidence="1">
    <location>
        <begin position="713"/>
        <end position="729"/>
    </location>
</feature>
<feature type="compositionally biased region" description="Low complexity" evidence="1">
    <location>
        <begin position="1007"/>
        <end position="1065"/>
    </location>
</feature>
<evidence type="ECO:0000256" key="2">
    <source>
        <dbReference type="SAM" id="Phobius"/>
    </source>
</evidence>
<feature type="compositionally biased region" description="Low complexity" evidence="1">
    <location>
        <begin position="834"/>
        <end position="851"/>
    </location>
</feature>